<accession>A0A0V0R811</accession>
<gene>
    <name evidence="2" type="ORF">PPERSA_05430</name>
</gene>
<organism evidence="2 3">
    <name type="scientific">Pseudocohnilembus persalinus</name>
    <name type="common">Ciliate</name>
    <dbReference type="NCBI Taxonomy" id="266149"/>
    <lineage>
        <taxon>Eukaryota</taxon>
        <taxon>Sar</taxon>
        <taxon>Alveolata</taxon>
        <taxon>Ciliophora</taxon>
        <taxon>Intramacronucleata</taxon>
        <taxon>Oligohymenophorea</taxon>
        <taxon>Scuticociliatia</taxon>
        <taxon>Philasterida</taxon>
        <taxon>Pseudocohnilembidae</taxon>
        <taxon>Pseudocohnilembus</taxon>
    </lineage>
</organism>
<dbReference type="Gene3D" id="1.25.10.10">
    <property type="entry name" value="Leucine-rich Repeat Variant"/>
    <property type="match status" value="1"/>
</dbReference>
<evidence type="ECO:0000313" key="2">
    <source>
        <dbReference type="EMBL" id="KRX10610.1"/>
    </source>
</evidence>
<dbReference type="EMBL" id="LDAU01000025">
    <property type="protein sequence ID" value="KRX10610.1"/>
    <property type="molecule type" value="Genomic_DNA"/>
</dbReference>
<name>A0A0V0R811_PSEPJ</name>
<evidence type="ECO:0000313" key="3">
    <source>
        <dbReference type="Proteomes" id="UP000054937"/>
    </source>
</evidence>
<dbReference type="SUPFAM" id="SSF48371">
    <property type="entry name" value="ARM repeat"/>
    <property type="match status" value="1"/>
</dbReference>
<dbReference type="Proteomes" id="UP000054937">
    <property type="component" value="Unassembled WGS sequence"/>
</dbReference>
<feature type="compositionally biased region" description="Acidic residues" evidence="1">
    <location>
        <begin position="318"/>
        <end position="330"/>
    </location>
</feature>
<feature type="region of interest" description="Disordered" evidence="1">
    <location>
        <begin position="280"/>
        <end position="331"/>
    </location>
</feature>
<sequence>MACSQIVEHLSKAESEEEWFPKIILNNIQKIFEISFSNNLMIKLAVAHWIGQCATDLQPSFQETYGKKFLKLLRIYIDNDNEIIKAHSLAAVTNLAEESKDIEEITDEKEILLEMVEMSIGYLEKSTLIMLRENSLALVGSVAECLTKQFVPMLEKSVIVIQDVLHNADGDDYQQMKGQCYETLSIISAHLQEDFKPYIHKLVNILLNEPQENITNIHSNFRCYWIDGIRRLINIKNKEVLEEDQEKFSKLVTKTYDFYQKLVDQLEYVENEYENEVKLLGKAENDNGESEEEGEEYEEEEDEIAAAAGGNTKKNQLEEDENEGEEEDESRIDFKTYAENIIAVLKVTTVGLEDFPELFKEQAQSFILTKIFDLLQKSTFMQEQSEAILETLGYLLEIYKEKYSDLFTESTIDKYIEQLNELFYDDARQNIVELDSGKGGDVLQNYLVVFEELIHNCRFPIKKETAQTIIEKIIDLPLNQIQIKMISEFKIAKEQEEKNYFQSILEEVDVCQMQIIENLGAFLKNAQSYESQSLQDYLFNQPYKSKVSTCVNLYEQTKYSSFARFAACYCCDLIDYYPQCTEINLVLTMLINLSVVEELKTMQATAYGYGIAFKNLDISQEDQEKLLEILFKMHKNAKPTKSKKQVQFMYTRDNILSALYKSILDNKSFSKLQNPQEKFEKILELGQFVKDKDEILNILKNFIKQVENPEMVKLINGENNKNTETFLSNISKSLLIITEKENDVLKKNEDIGNQVFEACKKLIKDIEKDQQQKLYEKLLH</sequence>
<evidence type="ECO:0000256" key="1">
    <source>
        <dbReference type="SAM" id="MobiDB-lite"/>
    </source>
</evidence>
<proteinExistence type="predicted"/>
<dbReference type="AlphaFoldDB" id="A0A0V0R811"/>
<protein>
    <submittedName>
        <fullName evidence="2">Armadillo-type fold</fullName>
    </submittedName>
</protein>
<dbReference type="InParanoid" id="A0A0V0R811"/>
<reference evidence="2 3" key="1">
    <citation type="journal article" date="2015" name="Sci. Rep.">
        <title>Genome of the facultative scuticociliatosis pathogen Pseudocohnilembus persalinus provides insight into its virulence through horizontal gene transfer.</title>
        <authorList>
            <person name="Xiong J."/>
            <person name="Wang G."/>
            <person name="Cheng J."/>
            <person name="Tian M."/>
            <person name="Pan X."/>
            <person name="Warren A."/>
            <person name="Jiang C."/>
            <person name="Yuan D."/>
            <person name="Miao W."/>
        </authorList>
    </citation>
    <scope>NUCLEOTIDE SEQUENCE [LARGE SCALE GENOMIC DNA]</scope>
    <source>
        <strain evidence="2">36N120E</strain>
    </source>
</reference>
<feature type="compositionally biased region" description="Acidic residues" evidence="1">
    <location>
        <begin position="286"/>
        <end position="304"/>
    </location>
</feature>
<keyword evidence="3" id="KW-1185">Reference proteome</keyword>
<dbReference type="InterPro" id="IPR016024">
    <property type="entry name" value="ARM-type_fold"/>
</dbReference>
<comment type="caution">
    <text evidence="2">The sequence shown here is derived from an EMBL/GenBank/DDBJ whole genome shotgun (WGS) entry which is preliminary data.</text>
</comment>
<dbReference type="InterPro" id="IPR011989">
    <property type="entry name" value="ARM-like"/>
</dbReference>